<dbReference type="Proteomes" id="UP000694844">
    <property type="component" value="Chromosome 2"/>
</dbReference>
<accession>A0A8B8CWE4</accession>
<dbReference type="AlphaFoldDB" id="A0A8B8CWE4"/>
<evidence type="ECO:0000313" key="2">
    <source>
        <dbReference type="Proteomes" id="UP000694844"/>
    </source>
</evidence>
<dbReference type="SUPFAM" id="SSF56436">
    <property type="entry name" value="C-type lectin-like"/>
    <property type="match status" value="1"/>
</dbReference>
<sequence length="248" mass="27489">MYRWLLVIFSLHYPKLCQPQEIAAVFNNKLMTWTEAKSNCTLLGPSVRSALQSAQISSQRVQDKAWIGAYRGHTPWLSVRGCYAVYTSDLPWANRTQLHGLDPIGRCVEDCPNSTIYGLSDSECFCIPSLPYLFAKCVAKVCNGSAADFCGGPLTFGFQAKTNVVFYEKNNLIAPQGPGGLQCIIGRQTRTGEESDELVTSYTYESSRCDSLLGAFVCRSISGEILYTVTTRVNWTEAVLSCSSYSYR</sequence>
<dbReference type="RefSeq" id="XP_022319569.1">
    <property type="nucleotide sequence ID" value="XM_022463861.1"/>
</dbReference>
<keyword evidence="2" id="KW-1185">Reference proteome</keyword>
<dbReference type="KEGG" id="cvn:111122221"/>
<evidence type="ECO:0000256" key="1">
    <source>
        <dbReference type="SAM" id="SignalP"/>
    </source>
</evidence>
<protein>
    <submittedName>
        <fullName evidence="3">Uncharacterized protein LOC111122221</fullName>
    </submittedName>
</protein>
<proteinExistence type="predicted"/>
<gene>
    <name evidence="3" type="primary">LOC111122221</name>
</gene>
<dbReference type="OrthoDB" id="10430195at2759"/>
<dbReference type="GeneID" id="111122221"/>
<keyword evidence="1" id="KW-0732">Signal</keyword>
<organism evidence="2 3">
    <name type="scientific">Crassostrea virginica</name>
    <name type="common">Eastern oyster</name>
    <dbReference type="NCBI Taxonomy" id="6565"/>
    <lineage>
        <taxon>Eukaryota</taxon>
        <taxon>Metazoa</taxon>
        <taxon>Spiralia</taxon>
        <taxon>Lophotrochozoa</taxon>
        <taxon>Mollusca</taxon>
        <taxon>Bivalvia</taxon>
        <taxon>Autobranchia</taxon>
        <taxon>Pteriomorphia</taxon>
        <taxon>Ostreida</taxon>
        <taxon>Ostreoidea</taxon>
        <taxon>Ostreidae</taxon>
        <taxon>Crassostrea</taxon>
    </lineage>
</organism>
<name>A0A8B8CWE4_CRAVI</name>
<feature type="chain" id="PRO_5034663263" evidence="1">
    <location>
        <begin position="20"/>
        <end position="248"/>
    </location>
</feature>
<dbReference type="InterPro" id="IPR016187">
    <property type="entry name" value="CTDL_fold"/>
</dbReference>
<reference evidence="3" key="1">
    <citation type="submission" date="2025-08" db="UniProtKB">
        <authorList>
            <consortium name="RefSeq"/>
        </authorList>
    </citation>
    <scope>IDENTIFICATION</scope>
    <source>
        <tissue evidence="3">Whole sample</tissue>
    </source>
</reference>
<feature type="signal peptide" evidence="1">
    <location>
        <begin position="1"/>
        <end position="19"/>
    </location>
</feature>
<evidence type="ECO:0000313" key="3">
    <source>
        <dbReference type="RefSeq" id="XP_022319569.1"/>
    </source>
</evidence>